<sequence length="209" mass="24381">MFYISPVLSSYIQGANFDKYNYNRGRLYENGTAICFRCMKLMYVNVNLGPDVDPFDLMKDHYDYECSRPQSIYGYLRSRTEFGCARVIQKLWRNFRKREPSDAQLAWNSLLNDNTLDDKKFLGLTQCKVKNSQTSEMYLIPNRLQIPPLTETKLFQRSSVVRFPPPAKAPNWACNEQEDVVYDTKFVQTEEEDEPSFVSISSLKISAEQ</sequence>
<reference evidence="1 2" key="1">
    <citation type="submission" date="2018-08" db="EMBL/GenBank/DDBJ databases">
        <title>Genome and evolution of the arbuscular mycorrhizal fungus Diversispora epigaea (formerly Glomus versiforme) and its bacterial endosymbionts.</title>
        <authorList>
            <person name="Sun X."/>
            <person name="Fei Z."/>
            <person name="Harrison M."/>
        </authorList>
    </citation>
    <scope>NUCLEOTIDE SEQUENCE [LARGE SCALE GENOMIC DNA]</scope>
    <source>
        <strain evidence="1 2">IT104</strain>
    </source>
</reference>
<dbReference type="EMBL" id="PQFF01000291">
    <property type="protein sequence ID" value="RHZ65135.1"/>
    <property type="molecule type" value="Genomic_DNA"/>
</dbReference>
<dbReference type="AlphaFoldDB" id="A0A397HPN4"/>
<comment type="caution">
    <text evidence="1">The sequence shown here is derived from an EMBL/GenBank/DDBJ whole genome shotgun (WGS) entry which is preliminary data.</text>
</comment>
<proteinExistence type="predicted"/>
<evidence type="ECO:0000313" key="2">
    <source>
        <dbReference type="Proteomes" id="UP000266861"/>
    </source>
</evidence>
<accession>A0A397HPN4</accession>
<organism evidence="1 2">
    <name type="scientific">Diversispora epigaea</name>
    <dbReference type="NCBI Taxonomy" id="1348612"/>
    <lineage>
        <taxon>Eukaryota</taxon>
        <taxon>Fungi</taxon>
        <taxon>Fungi incertae sedis</taxon>
        <taxon>Mucoromycota</taxon>
        <taxon>Glomeromycotina</taxon>
        <taxon>Glomeromycetes</taxon>
        <taxon>Diversisporales</taxon>
        <taxon>Diversisporaceae</taxon>
        <taxon>Diversispora</taxon>
    </lineage>
</organism>
<dbReference type="OrthoDB" id="2443106at2759"/>
<evidence type="ECO:0000313" key="1">
    <source>
        <dbReference type="EMBL" id="RHZ65135.1"/>
    </source>
</evidence>
<keyword evidence="2" id="KW-1185">Reference proteome</keyword>
<name>A0A397HPN4_9GLOM</name>
<protein>
    <submittedName>
        <fullName evidence="1">Uncharacterized protein</fullName>
    </submittedName>
</protein>
<dbReference type="Proteomes" id="UP000266861">
    <property type="component" value="Unassembled WGS sequence"/>
</dbReference>
<gene>
    <name evidence="1" type="ORF">Glove_319g195</name>
</gene>